<dbReference type="SUPFAM" id="SSF49764">
    <property type="entry name" value="HSP20-like chaperones"/>
    <property type="match status" value="1"/>
</dbReference>
<dbReference type="Proteomes" id="UP001177140">
    <property type="component" value="Unassembled WGS sequence"/>
</dbReference>
<evidence type="ECO:0000256" key="1">
    <source>
        <dbReference type="PROSITE-ProRule" id="PRU00285"/>
    </source>
</evidence>
<reference evidence="4" key="1">
    <citation type="submission" date="2022-03" db="EMBL/GenBank/DDBJ databases">
        <title>A functionally conserved STORR gene fusion in Papaver species that diverged 16.8 million years ago.</title>
        <authorList>
            <person name="Catania T."/>
        </authorList>
    </citation>
    <scope>NUCLEOTIDE SEQUENCE</scope>
    <source>
        <strain evidence="4">S-191538</strain>
    </source>
</reference>
<evidence type="ECO:0000313" key="4">
    <source>
        <dbReference type="EMBL" id="MCL7046258.1"/>
    </source>
</evidence>
<dbReference type="AlphaFoldDB" id="A0AA42AZT5"/>
<dbReference type="EMBL" id="JAJJMA010279212">
    <property type="protein sequence ID" value="MCL7046258.1"/>
    <property type="molecule type" value="Genomic_DNA"/>
</dbReference>
<comment type="caution">
    <text evidence="4">The sequence shown here is derived from an EMBL/GenBank/DDBJ whole genome shotgun (WGS) entry which is preliminary data.</text>
</comment>
<evidence type="ECO:0000259" key="3">
    <source>
        <dbReference type="PROSITE" id="PS01031"/>
    </source>
</evidence>
<dbReference type="InterPro" id="IPR002068">
    <property type="entry name" value="A-crystallin/Hsp20_dom"/>
</dbReference>
<dbReference type="PROSITE" id="PS01031">
    <property type="entry name" value="SHSP"/>
    <property type="match status" value="1"/>
</dbReference>
<feature type="domain" description="SHSP" evidence="3">
    <location>
        <begin position="1"/>
        <end position="102"/>
    </location>
</feature>
<proteinExistence type="inferred from homology"/>
<comment type="similarity">
    <text evidence="1 2">Belongs to the small heat shock protein (HSP20) family.</text>
</comment>
<protein>
    <recommendedName>
        <fullName evidence="3">SHSP domain-containing protein</fullName>
    </recommendedName>
</protein>
<evidence type="ECO:0000256" key="2">
    <source>
        <dbReference type="RuleBase" id="RU003616"/>
    </source>
</evidence>
<accession>A0AA42AZT5</accession>
<keyword evidence="5" id="KW-1185">Reference proteome</keyword>
<organism evidence="4 5">
    <name type="scientific">Papaver nudicaule</name>
    <name type="common">Iceland poppy</name>
    <dbReference type="NCBI Taxonomy" id="74823"/>
    <lineage>
        <taxon>Eukaryota</taxon>
        <taxon>Viridiplantae</taxon>
        <taxon>Streptophyta</taxon>
        <taxon>Embryophyta</taxon>
        <taxon>Tracheophyta</taxon>
        <taxon>Spermatophyta</taxon>
        <taxon>Magnoliopsida</taxon>
        <taxon>Ranunculales</taxon>
        <taxon>Papaveraceae</taxon>
        <taxon>Papaveroideae</taxon>
        <taxon>Papaver</taxon>
    </lineage>
</organism>
<name>A0AA42AZT5_PAPNU</name>
<dbReference type="InterPro" id="IPR008978">
    <property type="entry name" value="HSP20-like_chaperone"/>
</dbReference>
<dbReference type="Pfam" id="PF00011">
    <property type="entry name" value="HSP20"/>
    <property type="match status" value="1"/>
</dbReference>
<dbReference type="Gene3D" id="2.60.40.790">
    <property type="match status" value="1"/>
</dbReference>
<gene>
    <name evidence="4" type="ORF">MKW94_002105</name>
</gene>
<evidence type="ECO:0000313" key="5">
    <source>
        <dbReference type="Proteomes" id="UP001177140"/>
    </source>
</evidence>
<sequence length="102" mass="11516">MAARPTEMGNSYVCLLDLYGDERIVDDEINFKVEGDNTLVITYYHYDEWPAENISMTNRFDIPQNANLDAISAVSQNGMLIVTIKKTISRLSAPWSIKVTKA</sequence>